<reference evidence="2" key="1">
    <citation type="submission" date="2025-08" db="UniProtKB">
        <authorList>
            <consortium name="RefSeq"/>
        </authorList>
    </citation>
    <scope>IDENTIFICATION</scope>
</reference>
<dbReference type="CDD" id="cd01647">
    <property type="entry name" value="RT_LTR"/>
    <property type="match status" value="1"/>
</dbReference>
<dbReference type="PANTHER" id="PTHR24559:SF444">
    <property type="entry name" value="REVERSE TRANSCRIPTASE DOMAIN-CONTAINING PROTEIN"/>
    <property type="match status" value="1"/>
</dbReference>
<dbReference type="InterPro" id="IPR043128">
    <property type="entry name" value="Rev_trsase/Diguanyl_cyclase"/>
</dbReference>
<dbReference type="Pfam" id="PF00078">
    <property type="entry name" value="RVT_1"/>
    <property type="match status" value="1"/>
</dbReference>
<dbReference type="SUPFAM" id="SSF56672">
    <property type="entry name" value="DNA/RNA polymerases"/>
    <property type="match status" value="1"/>
</dbReference>
<dbReference type="InterPro" id="IPR000477">
    <property type="entry name" value="RT_dom"/>
</dbReference>
<proteinExistence type="predicted"/>
<gene>
    <name evidence="2" type="primary">LOC107811926</name>
</gene>
<evidence type="ECO:0000313" key="2">
    <source>
        <dbReference type="RefSeq" id="XP_016492402.1"/>
    </source>
</evidence>
<dbReference type="AlphaFoldDB" id="A0A1S4BU49"/>
<name>A0A1S4BU49_TOBAC</name>
<dbReference type="OrthoDB" id="514328at2759"/>
<evidence type="ECO:0000259" key="1">
    <source>
        <dbReference type="Pfam" id="PF00078"/>
    </source>
</evidence>
<dbReference type="Gene3D" id="3.10.10.10">
    <property type="entry name" value="HIV Type 1 Reverse Transcriptase, subunit A, domain 1"/>
    <property type="match status" value="1"/>
</dbReference>
<dbReference type="InterPro" id="IPR043502">
    <property type="entry name" value="DNA/RNA_pol_sf"/>
</dbReference>
<keyword evidence="2" id="KW-0548">Nucleotidyltransferase</keyword>
<dbReference type="GO" id="GO:0003964">
    <property type="term" value="F:RNA-directed DNA polymerase activity"/>
    <property type="evidence" value="ECO:0007669"/>
    <property type="project" value="UniProtKB-KW"/>
</dbReference>
<dbReference type="RefSeq" id="XP_016492402.1">
    <property type="nucleotide sequence ID" value="XM_016636916.1"/>
</dbReference>
<organism evidence="2">
    <name type="scientific">Nicotiana tabacum</name>
    <name type="common">Common tobacco</name>
    <dbReference type="NCBI Taxonomy" id="4097"/>
    <lineage>
        <taxon>Eukaryota</taxon>
        <taxon>Viridiplantae</taxon>
        <taxon>Streptophyta</taxon>
        <taxon>Embryophyta</taxon>
        <taxon>Tracheophyta</taxon>
        <taxon>Spermatophyta</taxon>
        <taxon>Magnoliopsida</taxon>
        <taxon>eudicotyledons</taxon>
        <taxon>Gunneridae</taxon>
        <taxon>Pentapetalae</taxon>
        <taxon>asterids</taxon>
        <taxon>lamiids</taxon>
        <taxon>Solanales</taxon>
        <taxon>Solanaceae</taxon>
        <taxon>Nicotianoideae</taxon>
        <taxon>Nicotianeae</taxon>
        <taxon>Nicotiana</taxon>
    </lineage>
</organism>
<dbReference type="PANTHER" id="PTHR24559">
    <property type="entry name" value="TRANSPOSON TY3-I GAG-POL POLYPROTEIN"/>
    <property type="match status" value="1"/>
</dbReference>
<protein>
    <submittedName>
        <fullName evidence="2">RNA-directed DNA polymerase homolog</fullName>
    </submittedName>
</protein>
<dbReference type="PaxDb" id="4097-A0A1S4BU49"/>
<accession>A0A1S4BU49</accession>
<dbReference type="SMR" id="A0A1S4BU49"/>
<dbReference type="KEGG" id="nta:107811926"/>
<sequence length="131" mass="15507">MCIEYMQLNKVTCNNKYPLPHINDLFHQLQGAKAFSKIDLRSGYHQLKIRASDIPKTAFRIRYGHCKFLVKSFELTNAPTSFMHLMNNVFQPYLDSFVIAFIYDILVYSHSWEDHEKHLRIVLKTLTEKKL</sequence>
<keyword evidence="2" id="KW-0695">RNA-directed DNA polymerase</keyword>
<dbReference type="Gene3D" id="3.30.70.270">
    <property type="match status" value="1"/>
</dbReference>
<feature type="domain" description="Reverse transcriptase" evidence="1">
    <location>
        <begin position="4"/>
        <end position="131"/>
    </location>
</feature>
<dbReference type="InterPro" id="IPR053134">
    <property type="entry name" value="RNA-dir_DNA_polymerase"/>
</dbReference>
<keyword evidence="2" id="KW-0808">Transferase</keyword>
<dbReference type="STRING" id="4097.A0A1S4BU49"/>